<dbReference type="HAMAP" id="MF_00144">
    <property type="entry name" value="tRNA_thiouridyl_MnmA"/>
    <property type="match status" value="1"/>
</dbReference>
<dbReference type="Pfam" id="PF20258">
    <property type="entry name" value="tRNA_Me_trans_C"/>
    <property type="match status" value="1"/>
</dbReference>
<dbReference type="Gene3D" id="3.40.50.620">
    <property type="entry name" value="HUPs"/>
    <property type="match status" value="1"/>
</dbReference>
<dbReference type="EC" id="2.8.1.13" evidence="11"/>
<evidence type="ECO:0000256" key="2">
    <source>
        <dbReference type="ARBA" id="ARBA00022555"/>
    </source>
</evidence>
<dbReference type="GO" id="GO:0000049">
    <property type="term" value="F:tRNA binding"/>
    <property type="evidence" value="ECO:0007669"/>
    <property type="project" value="UniProtKB-KW"/>
</dbReference>
<dbReference type="RefSeq" id="WP_102366477.1">
    <property type="nucleotide sequence ID" value="NZ_CP020991.1"/>
</dbReference>
<dbReference type="InterPro" id="IPR046885">
    <property type="entry name" value="MnmA-like_C"/>
</dbReference>
<keyword evidence="2 11" id="KW-0820">tRNA-binding</keyword>
<evidence type="ECO:0000313" key="15">
    <source>
        <dbReference type="Proteomes" id="UP000235589"/>
    </source>
</evidence>
<organism evidence="14 15">
    <name type="scientific">Monoglobus pectinilyticus</name>
    <dbReference type="NCBI Taxonomy" id="1981510"/>
    <lineage>
        <taxon>Bacteria</taxon>
        <taxon>Bacillati</taxon>
        <taxon>Bacillota</taxon>
        <taxon>Clostridia</taxon>
        <taxon>Monoglobales</taxon>
        <taxon>Monoglobaceae</taxon>
        <taxon>Monoglobus</taxon>
    </lineage>
</organism>
<dbReference type="InterPro" id="IPR046884">
    <property type="entry name" value="MnmA-like_central"/>
</dbReference>
<dbReference type="FunFam" id="2.30.30.280:FF:000001">
    <property type="entry name" value="tRNA-specific 2-thiouridylase MnmA"/>
    <property type="match status" value="1"/>
</dbReference>
<dbReference type="NCBIfam" id="NF001138">
    <property type="entry name" value="PRK00143.1"/>
    <property type="match status" value="1"/>
</dbReference>
<keyword evidence="4 11" id="KW-0819">tRNA processing</keyword>
<feature type="site" description="Interaction with tRNA" evidence="11">
    <location>
        <position position="342"/>
    </location>
</feature>
<reference evidence="14 15" key="1">
    <citation type="submission" date="2017-04" db="EMBL/GenBank/DDBJ databases">
        <title>Monoglobus pectinilyticus 14 draft genome.</title>
        <authorList>
            <person name="Kim C."/>
            <person name="Rosendale D.I."/>
            <person name="Kelly W.J."/>
            <person name="Tannock G.W."/>
            <person name="Patchett M.L."/>
            <person name="Jordens J.Z."/>
        </authorList>
    </citation>
    <scope>NUCLEOTIDE SEQUENCE [LARGE SCALE GENOMIC DNA]</scope>
    <source>
        <strain evidence="14 15">14</strain>
    </source>
</reference>
<feature type="site" description="Interaction with tRNA" evidence="11">
    <location>
        <position position="129"/>
    </location>
</feature>
<dbReference type="GO" id="GO:0103016">
    <property type="term" value="F:tRNA-uridine 2-sulfurtransferase activity"/>
    <property type="evidence" value="ECO:0007669"/>
    <property type="project" value="UniProtKB-EC"/>
</dbReference>
<feature type="active site" description="Nucleophile" evidence="11">
    <location>
        <position position="104"/>
    </location>
</feature>
<keyword evidence="15" id="KW-1185">Reference proteome</keyword>
<comment type="catalytic activity">
    <reaction evidence="9 11">
        <text>S-sulfanyl-L-cysteinyl-[protein] + uridine(34) in tRNA + AH2 + ATP = 2-thiouridine(34) in tRNA + L-cysteinyl-[protein] + A + AMP + diphosphate + H(+)</text>
        <dbReference type="Rhea" id="RHEA:47032"/>
        <dbReference type="Rhea" id="RHEA-COMP:10131"/>
        <dbReference type="Rhea" id="RHEA-COMP:11726"/>
        <dbReference type="Rhea" id="RHEA-COMP:11727"/>
        <dbReference type="Rhea" id="RHEA-COMP:11728"/>
        <dbReference type="ChEBI" id="CHEBI:13193"/>
        <dbReference type="ChEBI" id="CHEBI:15378"/>
        <dbReference type="ChEBI" id="CHEBI:17499"/>
        <dbReference type="ChEBI" id="CHEBI:29950"/>
        <dbReference type="ChEBI" id="CHEBI:30616"/>
        <dbReference type="ChEBI" id="CHEBI:33019"/>
        <dbReference type="ChEBI" id="CHEBI:61963"/>
        <dbReference type="ChEBI" id="CHEBI:65315"/>
        <dbReference type="ChEBI" id="CHEBI:87170"/>
        <dbReference type="ChEBI" id="CHEBI:456215"/>
        <dbReference type="EC" id="2.8.1.13"/>
    </reaction>
</comment>
<feature type="binding site" evidence="11">
    <location>
        <position position="34"/>
    </location>
    <ligand>
        <name>ATP</name>
        <dbReference type="ChEBI" id="CHEBI:30616"/>
    </ligand>
</feature>
<dbReference type="FunFam" id="3.40.50.620:FF:000115">
    <property type="entry name" value="tRNA-specific 2-thiouridylase MnmA"/>
    <property type="match status" value="1"/>
</dbReference>
<feature type="region of interest" description="Interaction with tRNA" evidence="11">
    <location>
        <begin position="309"/>
        <end position="310"/>
    </location>
</feature>
<dbReference type="GO" id="GO:0032259">
    <property type="term" value="P:methylation"/>
    <property type="evidence" value="ECO:0007669"/>
    <property type="project" value="UniProtKB-KW"/>
</dbReference>
<accession>A0A2K9P562</accession>
<evidence type="ECO:0000256" key="7">
    <source>
        <dbReference type="ARBA" id="ARBA00022884"/>
    </source>
</evidence>
<protein>
    <recommendedName>
        <fullName evidence="11">tRNA-specific 2-thiouridylase MnmA</fullName>
        <ecNumber evidence="11">2.8.1.13</ecNumber>
    </recommendedName>
</protein>
<dbReference type="OrthoDB" id="9800696at2"/>
<dbReference type="PANTHER" id="PTHR11933">
    <property type="entry name" value="TRNA 5-METHYLAMINOMETHYL-2-THIOURIDYLATE -METHYLTRANSFERASE"/>
    <property type="match status" value="1"/>
</dbReference>
<evidence type="ECO:0000259" key="13">
    <source>
        <dbReference type="Pfam" id="PF20259"/>
    </source>
</evidence>
<dbReference type="GO" id="GO:0008168">
    <property type="term" value="F:methyltransferase activity"/>
    <property type="evidence" value="ECO:0007669"/>
    <property type="project" value="UniProtKB-KW"/>
</dbReference>
<proteinExistence type="inferred from homology"/>
<keyword evidence="5 11" id="KW-0547">Nucleotide-binding</keyword>
<keyword evidence="7 11" id="KW-0694">RNA-binding</keyword>
<dbReference type="Pfam" id="PF20259">
    <property type="entry name" value="tRNA_Me_trans_M"/>
    <property type="match status" value="1"/>
</dbReference>
<dbReference type="KEGG" id="mpec:B9O19_02209"/>
<dbReference type="Proteomes" id="UP000235589">
    <property type="component" value="Chromosome"/>
</dbReference>
<evidence type="ECO:0000256" key="1">
    <source>
        <dbReference type="ARBA" id="ARBA00022490"/>
    </source>
</evidence>
<dbReference type="GO" id="GO:0005737">
    <property type="term" value="C:cytoplasm"/>
    <property type="evidence" value="ECO:0007669"/>
    <property type="project" value="UniProtKB-SubCell"/>
</dbReference>
<feature type="domain" description="tRNA-specific 2-thiouridylase MnmA-like C-terminal" evidence="12">
    <location>
        <begin position="283"/>
        <end position="360"/>
    </location>
</feature>
<name>A0A2K9P562_9FIRM</name>
<comment type="function">
    <text evidence="10 11">Catalyzes the 2-thiolation of uridine at the wobble position (U34) of tRNA, leading to the formation of s(2)U34.</text>
</comment>
<dbReference type="Gene3D" id="2.30.30.280">
    <property type="entry name" value="Adenine nucleotide alpha hydrolases-like domains"/>
    <property type="match status" value="1"/>
</dbReference>
<dbReference type="GeneID" id="98063581"/>
<dbReference type="Pfam" id="PF03054">
    <property type="entry name" value="tRNA_Me_trans"/>
    <property type="match status" value="1"/>
</dbReference>
<dbReference type="AlphaFoldDB" id="A0A2K9P562"/>
<evidence type="ECO:0000259" key="12">
    <source>
        <dbReference type="Pfam" id="PF20258"/>
    </source>
</evidence>
<feature type="binding site" evidence="11">
    <location>
        <begin position="8"/>
        <end position="15"/>
    </location>
    <ligand>
        <name>ATP</name>
        <dbReference type="ChEBI" id="CHEBI:30616"/>
    </ligand>
</feature>
<keyword evidence="14" id="KW-0489">Methyltransferase</keyword>
<dbReference type="Gene3D" id="2.40.30.10">
    <property type="entry name" value="Translation factors"/>
    <property type="match status" value="1"/>
</dbReference>
<evidence type="ECO:0000256" key="3">
    <source>
        <dbReference type="ARBA" id="ARBA00022679"/>
    </source>
</evidence>
<comment type="similarity">
    <text evidence="11">Belongs to the MnmA/TRMU family.</text>
</comment>
<feature type="domain" description="tRNA-specific 2-thiouridylase MnmA-like central" evidence="13">
    <location>
        <begin position="213"/>
        <end position="275"/>
    </location>
</feature>
<evidence type="ECO:0000256" key="10">
    <source>
        <dbReference type="ARBA" id="ARBA00056575"/>
    </source>
</evidence>
<evidence type="ECO:0000313" key="14">
    <source>
        <dbReference type="EMBL" id="AUO20351.1"/>
    </source>
</evidence>
<dbReference type="InterPro" id="IPR014729">
    <property type="entry name" value="Rossmann-like_a/b/a_fold"/>
</dbReference>
<gene>
    <name evidence="11" type="primary">mnmA</name>
    <name evidence="14" type="ORF">B9O19_02209</name>
</gene>
<evidence type="ECO:0000256" key="4">
    <source>
        <dbReference type="ARBA" id="ARBA00022694"/>
    </source>
</evidence>
<dbReference type="CDD" id="cd01998">
    <property type="entry name" value="MnmA_TRMU-like"/>
    <property type="match status" value="1"/>
</dbReference>
<dbReference type="SUPFAM" id="SSF52402">
    <property type="entry name" value="Adenine nucleotide alpha hydrolases-like"/>
    <property type="match status" value="1"/>
</dbReference>
<feature type="region of interest" description="Interaction with tRNA" evidence="11">
    <location>
        <begin position="152"/>
        <end position="154"/>
    </location>
</feature>
<feature type="active site" description="Cysteine persulfide intermediate" evidence="11">
    <location>
        <position position="203"/>
    </location>
</feature>
<dbReference type="GO" id="GO:0002143">
    <property type="term" value="P:tRNA wobble position uridine thiolation"/>
    <property type="evidence" value="ECO:0007669"/>
    <property type="project" value="TreeGrafter"/>
</dbReference>
<dbReference type="InterPro" id="IPR023382">
    <property type="entry name" value="MnmA-like_central_sf"/>
</dbReference>
<keyword evidence="6 11" id="KW-0067">ATP-binding</keyword>
<evidence type="ECO:0000256" key="5">
    <source>
        <dbReference type="ARBA" id="ARBA00022741"/>
    </source>
</evidence>
<evidence type="ECO:0000256" key="8">
    <source>
        <dbReference type="ARBA" id="ARBA00023157"/>
    </source>
</evidence>
<comment type="caution">
    <text evidence="11">Lacks conserved residue(s) required for the propagation of feature annotation.</text>
</comment>
<dbReference type="InterPro" id="IPR004506">
    <property type="entry name" value="MnmA-like"/>
</dbReference>
<sequence>MSEKIVIGMSGGVDSSVAAALLKEQGYEVIGLTMRLWDGETVGDVFRDGTCCSLSAVEDARRVAYKLGIEYHVLDFRKEFEKYVIDYFVNEYQNARTPNPCIACNKFLKFDAMLKKAKLLGAELIATGHYAKVSYDSSYGRYLLRRSMASEKDQTYALYSLNQEQLKSIRMPLGEIDGKARVREIAERLDLPTASKPDSQEICFVPDNDYVSFIERRTDKKPEPGNFIDEYGNVLGKHSGITHYTIGQRKGLGIAFGKPMFVTKINPLTNEITLGEKGSEFSESLIADNLNFISFESFNEPFEALAKIRYSAVPASCMVYPYENDMARVVFDKLQRAVTPGQAVVFYEKDSDIVIGGGTIREG</sequence>
<keyword evidence="1 11" id="KW-0963">Cytoplasm</keyword>
<keyword evidence="8" id="KW-1015">Disulfide bond</keyword>
<keyword evidence="3 11" id="KW-0808">Transferase</keyword>
<comment type="subcellular location">
    <subcellularLocation>
        <location evidence="11">Cytoplasm</location>
    </subcellularLocation>
</comment>
<evidence type="ECO:0000256" key="11">
    <source>
        <dbReference type="HAMAP-Rule" id="MF_00144"/>
    </source>
</evidence>
<dbReference type="GO" id="GO:0005524">
    <property type="term" value="F:ATP binding"/>
    <property type="evidence" value="ECO:0007669"/>
    <property type="project" value="UniProtKB-KW"/>
</dbReference>
<dbReference type="EMBL" id="CP020991">
    <property type="protein sequence ID" value="AUO20351.1"/>
    <property type="molecule type" value="Genomic_DNA"/>
</dbReference>
<evidence type="ECO:0000256" key="9">
    <source>
        <dbReference type="ARBA" id="ARBA00051542"/>
    </source>
</evidence>
<dbReference type="PANTHER" id="PTHR11933:SF5">
    <property type="entry name" value="MITOCHONDRIAL TRNA-SPECIFIC 2-THIOURIDYLASE 1"/>
    <property type="match status" value="1"/>
</dbReference>
<dbReference type="NCBIfam" id="TIGR00420">
    <property type="entry name" value="trmU"/>
    <property type="match status" value="1"/>
</dbReference>
<feature type="binding site" evidence="11">
    <location>
        <position position="128"/>
    </location>
    <ligand>
        <name>ATP</name>
        <dbReference type="ChEBI" id="CHEBI:30616"/>
    </ligand>
</feature>
<evidence type="ECO:0000256" key="6">
    <source>
        <dbReference type="ARBA" id="ARBA00022840"/>
    </source>
</evidence>